<accession>A0ABN7T4R0</accession>
<organism evidence="1 2">
    <name type="scientific">Oikopleura dioica</name>
    <name type="common">Tunicate</name>
    <dbReference type="NCBI Taxonomy" id="34765"/>
    <lineage>
        <taxon>Eukaryota</taxon>
        <taxon>Metazoa</taxon>
        <taxon>Chordata</taxon>
        <taxon>Tunicata</taxon>
        <taxon>Appendicularia</taxon>
        <taxon>Copelata</taxon>
        <taxon>Oikopleuridae</taxon>
        <taxon>Oikopleura</taxon>
    </lineage>
</organism>
<proteinExistence type="predicted"/>
<keyword evidence="2" id="KW-1185">Reference proteome</keyword>
<protein>
    <submittedName>
        <fullName evidence="1">Oidioi.mRNA.OKI2018_I69.chr2.g5005.t1.cds</fullName>
    </submittedName>
</protein>
<dbReference type="Proteomes" id="UP001158576">
    <property type="component" value="Chromosome 2"/>
</dbReference>
<dbReference type="EMBL" id="OU015567">
    <property type="protein sequence ID" value="CAG5110622.1"/>
    <property type="molecule type" value="Genomic_DNA"/>
</dbReference>
<evidence type="ECO:0000313" key="2">
    <source>
        <dbReference type="Proteomes" id="UP001158576"/>
    </source>
</evidence>
<evidence type="ECO:0000313" key="1">
    <source>
        <dbReference type="EMBL" id="CAG5110622.1"/>
    </source>
</evidence>
<name>A0ABN7T4R0_OIKDI</name>
<sequence>MRIFVFFFLGQFESKPQDHLREEFCQDRELYDECVTSCRLNYLGCLASCDSASCNSFCLSTFSNCEAYCPCGQNCLVGCKGCENEICSRCDNAEEDNEEYKTCRDNAILDHNECMKGCPPFISCYEDCQNIEIAQMRECPCVSSTSSSTTSSTSAITTSTTPPYVTYTTWFNGSTEGCVNFCENIKAGDCTGGINYGRTCPGWPQDCFTCGEDCYFNESIGPRNCMEFLADNPDSYNRTVCDNLSCWD</sequence>
<gene>
    <name evidence="1" type="ORF">OKIOD_LOCUS13770</name>
</gene>
<reference evidence="1 2" key="1">
    <citation type="submission" date="2021-04" db="EMBL/GenBank/DDBJ databases">
        <authorList>
            <person name="Bliznina A."/>
        </authorList>
    </citation>
    <scope>NUCLEOTIDE SEQUENCE [LARGE SCALE GENOMIC DNA]</scope>
</reference>